<dbReference type="EMBL" id="OU893343">
    <property type="protein sequence ID" value="CAG9784393.1"/>
    <property type="molecule type" value="Genomic_DNA"/>
</dbReference>
<evidence type="ECO:0000313" key="3">
    <source>
        <dbReference type="Proteomes" id="UP001153714"/>
    </source>
</evidence>
<proteinExistence type="predicted"/>
<protein>
    <submittedName>
        <fullName evidence="2">Uncharacterized protein</fullName>
    </submittedName>
</protein>
<feature type="compositionally biased region" description="Polar residues" evidence="1">
    <location>
        <begin position="142"/>
        <end position="156"/>
    </location>
</feature>
<dbReference type="AlphaFoldDB" id="A0A9N9WBL9"/>
<name>A0A9N9WBL9_9NEOP</name>
<keyword evidence="3" id="KW-1185">Reference proteome</keyword>
<dbReference type="OrthoDB" id="7481090at2759"/>
<reference evidence="2" key="1">
    <citation type="submission" date="2021-12" db="EMBL/GenBank/DDBJ databases">
        <authorList>
            <person name="King R."/>
        </authorList>
    </citation>
    <scope>NUCLEOTIDE SEQUENCE</scope>
</reference>
<organism evidence="2 3">
    <name type="scientific">Diatraea saccharalis</name>
    <name type="common">sugarcane borer</name>
    <dbReference type="NCBI Taxonomy" id="40085"/>
    <lineage>
        <taxon>Eukaryota</taxon>
        <taxon>Metazoa</taxon>
        <taxon>Ecdysozoa</taxon>
        <taxon>Arthropoda</taxon>
        <taxon>Hexapoda</taxon>
        <taxon>Insecta</taxon>
        <taxon>Pterygota</taxon>
        <taxon>Neoptera</taxon>
        <taxon>Endopterygota</taxon>
        <taxon>Lepidoptera</taxon>
        <taxon>Glossata</taxon>
        <taxon>Ditrysia</taxon>
        <taxon>Pyraloidea</taxon>
        <taxon>Crambidae</taxon>
        <taxon>Crambinae</taxon>
        <taxon>Diatraea</taxon>
    </lineage>
</organism>
<gene>
    <name evidence="2" type="ORF">DIATSA_LOCUS2491</name>
</gene>
<reference evidence="2" key="2">
    <citation type="submission" date="2022-10" db="EMBL/GenBank/DDBJ databases">
        <authorList>
            <consortium name="ENA_rothamsted_submissions"/>
            <consortium name="culmorum"/>
            <person name="King R."/>
        </authorList>
    </citation>
    <scope>NUCLEOTIDE SEQUENCE</scope>
</reference>
<evidence type="ECO:0000256" key="1">
    <source>
        <dbReference type="SAM" id="MobiDB-lite"/>
    </source>
</evidence>
<dbReference type="Proteomes" id="UP001153714">
    <property type="component" value="Chromosome 12"/>
</dbReference>
<accession>A0A9N9WBL9</accession>
<sequence length="170" mass="18142">MAFLCVQKCIDLGYDVAHADKKCVCTCYRNSVKAKYTSKKTNVTKWRHGAPTTKLPIWAQTKNLESVESITNDNYEYFGENQSDNTTKLNDLSISENGTEVAGDNVAGINGTGTVSNNTAEGGGGESPVEGDTPAEAATLAENEQTADGQTANNENAAPDTTVDKPKEEN</sequence>
<feature type="region of interest" description="Disordered" evidence="1">
    <location>
        <begin position="101"/>
        <end position="170"/>
    </location>
</feature>
<evidence type="ECO:0000313" key="2">
    <source>
        <dbReference type="EMBL" id="CAG9784393.1"/>
    </source>
</evidence>